<dbReference type="InterPro" id="IPR002347">
    <property type="entry name" value="SDR_fam"/>
</dbReference>
<name>A0ABR7L000_9PSEU</name>
<gene>
    <name evidence="3" type="ORF">GPZ80_02345</name>
</gene>
<dbReference type="InterPro" id="IPR036291">
    <property type="entry name" value="NAD(P)-bd_dom_sf"/>
</dbReference>
<dbReference type="Pfam" id="PF00106">
    <property type="entry name" value="adh_short"/>
    <property type="match status" value="1"/>
</dbReference>
<dbReference type="PANTHER" id="PTHR43639">
    <property type="entry name" value="OXIDOREDUCTASE, SHORT-CHAIN DEHYDROGENASE/REDUCTASE FAMILY (AFU_ORTHOLOGUE AFUA_5G02870)"/>
    <property type="match status" value="1"/>
</dbReference>
<sequence>MTGKRAFVTGVSKGLGAHLASCLAKDGWQVTGVGRRPRESAEVSAAVDYLQADLSSAEVIGGLVAKMDAVPDLVVHNAVTYPDRAAGRPELDTIETTMRVNALAPYELTLDLLAAKPDDQFCSVVVINSESVYHADADSAVYAASKAALRVLTGGLAAACRSTNAAVSTLMLGPLGDANKVEEIRRIAEKRGATPAEITRLFLRRSNPDLVIDDFIDFDACYLSLRYLAELGAVANGMLCRLDGGSAGTLV</sequence>
<dbReference type="EMBL" id="JABVED010000001">
    <property type="protein sequence ID" value="MBC6446012.1"/>
    <property type="molecule type" value="Genomic_DNA"/>
</dbReference>
<dbReference type="PANTHER" id="PTHR43639:SF1">
    <property type="entry name" value="SHORT-CHAIN DEHYDROGENASE_REDUCTASE FAMILY PROTEIN"/>
    <property type="match status" value="1"/>
</dbReference>
<evidence type="ECO:0000256" key="1">
    <source>
        <dbReference type="ARBA" id="ARBA00006484"/>
    </source>
</evidence>
<dbReference type="Proteomes" id="UP000734823">
    <property type="component" value="Unassembled WGS sequence"/>
</dbReference>
<evidence type="ECO:0000313" key="3">
    <source>
        <dbReference type="EMBL" id="MBC6446012.1"/>
    </source>
</evidence>
<dbReference type="CDD" id="cd05233">
    <property type="entry name" value="SDR_c"/>
    <property type="match status" value="1"/>
</dbReference>
<keyword evidence="4" id="KW-1185">Reference proteome</keyword>
<accession>A0ABR7L000</accession>
<dbReference type="RefSeq" id="WP_187218061.1">
    <property type="nucleotide sequence ID" value="NZ_JABVED010000001.1"/>
</dbReference>
<dbReference type="InterPro" id="IPR020904">
    <property type="entry name" value="Sc_DH/Rdtase_CS"/>
</dbReference>
<dbReference type="PROSITE" id="PS00061">
    <property type="entry name" value="ADH_SHORT"/>
    <property type="match status" value="1"/>
</dbReference>
<protein>
    <submittedName>
        <fullName evidence="3">SDR family oxidoreductase</fullName>
    </submittedName>
</protein>
<proteinExistence type="inferred from homology"/>
<evidence type="ECO:0000313" key="4">
    <source>
        <dbReference type="Proteomes" id="UP000734823"/>
    </source>
</evidence>
<keyword evidence="2" id="KW-0560">Oxidoreductase</keyword>
<comment type="similarity">
    <text evidence="1">Belongs to the short-chain dehydrogenases/reductases (SDR) family.</text>
</comment>
<dbReference type="Gene3D" id="3.40.50.720">
    <property type="entry name" value="NAD(P)-binding Rossmann-like Domain"/>
    <property type="match status" value="1"/>
</dbReference>
<dbReference type="SUPFAM" id="SSF51735">
    <property type="entry name" value="NAD(P)-binding Rossmann-fold domains"/>
    <property type="match status" value="1"/>
</dbReference>
<reference evidence="3 4" key="1">
    <citation type="submission" date="2020-06" db="EMBL/GenBank/DDBJ databases">
        <title>Actinokineospora xiongansis sp. nov., isolated from soil of Baiyangdian.</title>
        <authorList>
            <person name="Zhang X."/>
        </authorList>
    </citation>
    <scope>NUCLEOTIDE SEQUENCE [LARGE SCALE GENOMIC DNA]</scope>
    <source>
        <strain evidence="3 4">HBU206404</strain>
    </source>
</reference>
<evidence type="ECO:0000256" key="2">
    <source>
        <dbReference type="ARBA" id="ARBA00023002"/>
    </source>
</evidence>
<comment type="caution">
    <text evidence="3">The sequence shown here is derived from an EMBL/GenBank/DDBJ whole genome shotgun (WGS) entry which is preliminary data.</text>
</comment>
<organism evidence="3 4">
    <name type="scientific">Actinokineospora xionganensis</name>
    <dbReference type="NCBI Taxonomy" id="2684470"/>
    <lineage>
        <taxon>Bacteria</taxon>
        <taxon>Bacillati</taxon>
        <taxon>Actinomycetota</taxon>
        <taxon>Actinomycetes</taxon>
        <taxon>Pseudonocardiales</taxon>
        <taxon>Pseudonocardiaceae</taxon>
        <taxon>Actinokineospora</taxon>
    </lineage>
</organism>